<dbReference type="SUPFAM" id="SSF56204">
    <property type="entry name" value="Hect, E3 ligase catalytic domain"/>
    <property type="match status" value="1"/>
</dbReference>
<dbReference type="PROSITE" id="PS50237">
    <property type="entry name" value="HECT"/>
    <property type="match status" value="1"/>
</dbReference>
<feature type="active site" description="Glycyl thioester intermediate" evidence="6">
    <location>
        <position position="1010"/>
    </location>
</feature>
<dbReference type="CDD" id="cd00078">
    <property type="entry name" value="HECTc"/>
    <property type="match status" value="1"/>
</dbReference>
<dbReference type="SMART" id="SM00119">
    <property type="entry name" value="HECTc"/>
    <property type="match status" value="1"/>
</dbReference>
<evidence type="ECO:0000256" key="2">
    <source>
        <dbReference type="ARBA" id="ARBA00022490"/>
    </source>
</evidence>
<dbReference type="InterPro" id="IPR058923">
    <property type="entry name" value="RCC1-like_dom"/>
</dbReference>
<dbReference type="OrthoDB" id="8068875at2759"/>
<feature type="repeat" description="RCC1" evidence="7">
    <location>
        <begin position="213"/>
        <end position="264"/>
    </location>
</feature>
<dbReference type="InterPro" id="IPR051709">
    <property type="entry name" value="Ub-ligase/GTPase-reg"/>
</dbReference>
<keyword evidence="4" id="KW-0677">Repeat</keyword>
<name>A0A9Q0YJX3_HOLLE</name>
<proteinExistence type="predicted"/>
<dbReference type="PROSITE" id="PS00626">
    <property type="entry name" value="RCC1_2"/>
    <property type="match status" value="2"/>
</dbReference>
<evidence type="ECO:0000259" key="8">
    <source>
        <dbReference type="PROSITE" id="PS50237"/>
    </source>
</evidence>
<dbReference type="PANTHER" id="PTHR45622">
    <property type="entry name" value="UBIQUITIN-PROTEIN LIGASE E3A-RELATED"/>
    <property type="match status" value="1"/>
</dbReference>
<dbReference type="GO" id="GO:0005737">
    <property type="term" value="C:cytoplasm"/>
    <property type="evidence" value="ECO:0007669"/>
    <property type="project" value="UniProtKB-SubCell"/>
</dbReference>
<dbReference type="EMBL" id="JAIZAY010000020">
    <property type="protein sequence ID" value="KAJ8022650.1"/>
    <property type="molecule type" value="Genomic_DNA"/>
</dbReference>
<evidence type="ECO:0000256" key="7">
    <source>
        <dbReference type="PROSITE-ProRule" id="PRU00235"/>
    </source>
</evidence>
<dbReference type="InterPro" id="IPR000408">
    <property type="entry name" value="Reg_chr_condens"/>
</dbReference>
<feature type="domain" description="HECT" evidence="8">
    <location>
        <begin position="707"/>
        <end position="1043"/>
    </location>
</feature>
<feature type="repeat" description="RCC1" evidence="7">
    <location>
        <begin position="318"/>
        <end position="379"/>
    </location>
</feature>
<gene>
    <name evidence="9" type="ORF">HOLleu_37613</name>
</gene>
<dbReference type="GO" id="GO:0004842">
    <property type="term" value="F:ubiquitin-protein transferase activity"/>
    <property type="evidence" value="ECO:0007669"/>
    <property type="project" value="InterPro"/>
</dbReference>
<evidence type="ECO:0000256" key="3">
    <source>
        <dbReference type="ARBA" id="ARBA00022679"/>
    </source>
</evidence>
<comment type="caution">
    <text evidence="9">The sequence shown here is derived from an EMBL/GenBank/DDBJ whole genome shotgun (WGS) entry which is preliminary data.</text>
</comment>
<keyword evidence="3" id="KW-0808">Transferase</keyword>
<organism evidence="9 10">
    <name type="scientific">Holothuria leucospilota</name>
    <name type="common">Black long sea cucumber</name>
    <name type="synonym">Mertensiothuria leucospilota</name>
    <dbReference type="NCBI Taxonomy" id="206669"/>
    <lineage>
        <taxon>Eukaryota</taxon>
        <taxon>Metazoa</taxon>
        <taxon>Echinodermata</taxon>
        <taxon>Eleutherozoa</taxon>
        <taxon>Echinozoa</taxon>
        <taxon>Holothuroidea</taxon>
        <taxon>Aspidochirotacea</taxon>
        <taxon>Aspidochirotida</taxon>
        <taxon>Holothuriidae</taxon>
        <taxon>Holothuria</taxon>
    </lineage>
</organism>
<dbReference type="Gene3D" id="3.30.2160.10">
    <property type="entry name" value="Hect, E3 ligase catalytic domain"/>
    <property type="match status" value="1"/>
</dbReference>
<evidence type="ECO:0000256" key="1">
    <source>
        <dbReference type="ARBA" id="ARBA00004496"/>
    </source>
</evidence>
<dbReference type="InterPro" id="IPR035983">
    <property type="entry name" value="Hect_E3_ubiquitin_ligase"/>
</dbReference>
<keyword evidence="2" id="KW-0963">Cytoplasm</keyword>
<feature type="repeat" description="RCC1" evidence="7">
    <location>
        <begin position="265"/>
        <end position="316"/>
    </location>
</feature>
<keyword evidence="5 6" id="KW-0833">Ubl conjugation pathway</keyword>
<dbReference type="SUPFAM" id="SSF50985">
    <property type="entry name" value="RCC1/BLIP-II"/>
    <property type="match status" value="1"/>
</dbReference>
<evidence type="ECO:0000256" key="5">
    <source>
        <dbReference type="ARBA" id="ARBA00022786"/>
    </source>
</evidence>
<feature type="repeat" description="RCC1" evidence="7">
    <location>
        <begin position="56"/>
        <end position="105"/>
    </location>
</feature>
<dbReference type="PRINTS" id="PR00633">
    <property type="entry name" value="RCCNDNSATION"/>
</dbReference>
<sequence>MMEALGWGEAKDGQLGLGTDGIETIPVPQPVTALQGKQIEDIGCGQGHSVFVLKDGTVYSCGANEKGQLGHEKRQDQPEQILALETFIVNQVSCGQAHSVVVTDKGKALSWGQDDRGQCGLDLGDRVEKRKPRILKSISPHFVVQVACGSMHTLILTRGGKIFSWGDNQYGQLGMGDKGESSDKPVELKSLHGLPIVQIASGGFHCLTLTCSGTMFGWGKNNFGQLGLGDCERKVYPTLLKNMRNQKVQYISCGQDHSVMLTLEGGVFTCGLGADGQLGHNQHSNELNPRKVFEIMGKRVTQIACGRHHTLAFDASQGRLFSFGLGNCGQLGRSENVCQSHPVPSEVRGCWQSYPPKDNQVSICAIYTGGNHSFCLVSSRQNSVPPLDYREYPSQKRTSMLDDEFISRIVDSVFNEDIKKQIQDVFSSASCLNGSFLKKNNGHFGSSRQNHGVDLDVARAAFSKLHIAKAKVHFTCICSVMQTHLFPSLPSSPPDIEALRLYILLMEFPLHEDSKVPFPVETVTMLAKCLNNLKTTAAKVLLTWWSTFQPRHLKKVVNVYQRCVVEQLKAKQPMENIFLAMQVLKKLNTVNDENHEIIPFNFFYIANLGELLDLRHHFVIWFQKDPSVPFPFTFCDFPFVFDVLTKSQLFQVDALIQMQIAVDQTHQSNLYQLMVNQQPIGQLPYLVLHVDRKNIVSSTVRELAQVLPQDCKKPLKIVFQDEDAMDAGGVKKEFFMLIMKEILDPKYGMFTYYEESRFVWFNRTFFEDETMFHLVGILCGLAIYNHTIVSFPFPPLLYKKLLNRQTTLEDFKHLEPTVGKHLQTLLEYEGDDVEDVFCLSFEYSDTVFGTVQTRELIEGGSNIPVTSENKEKYVECLVNFMVDTSVEKQFNQFKSGFLHVCGGRALDFCHPDELQAMIVGDENYDWEEFEKVLFFFLLQSAVYKGEYWASHDTIKMFWKVFRELGLDLKKKFLVFLTGSDRVPIEGMRSLQPAFQPVKTGPNYYPVAHTCFNLLDLPQYKNEEELREKLLAAIAHAVTGFTIV</sequence>
<feature type="repeat" description="RCC1" evidence="7">
    <location>
        <begin position="106"/>
        <end position="159"/>
    </location>
</feature>
<evidence type="ECO:0000313" key="10">
    <source>
        <dbReference type="Proteomes" id="UP001152320"/>
    </source>
</evidence>
<evidence type="ECO:0000256" key="4">
    <source>
        <dbReference type="ARBA" id="ARBA00022737"/>
    </source>
</evidence>
<dbReference type="Proteomes" id="UP001152320">
    <property type="component" value="Chromosome 20"/>
</dbReference>
<comment type="subcellular location">
    <subcellularLocation>
        <location evidence="1">Cytoplasm</location>
    </subcellularLocation>
</comment>
<dbReference type="AlphaFoldDB" id="A0A9Q0YJX3"/>
<dbReference type="Gene3D" id="2.130.10.30">
    <property type="entry name" value="Regulator of chromosome condensation 1/beta-lactamase-inhibitor protein II"/>
    <property type="match status" value="2"/>
</dbReference>
<dbReference type="Pfam" id="PF25390">
    <property type="entry name" value="WD40_RLD"/>
    <property type="match status" value="1"/>
</dbReference>
<feature type="repeat" description="RCC1" evidence="7">
    <location>
        <begin position="2"/>
        <end position="55"/>
    </location>
</feature>
<reference evidence="9" key="1">
    <citation type="submission" date="2021-10" db="EMBL/GenBank/DDBJ databases">
        <title>Tropical sea cucumber genome reveals ecological adaptation and Cuvierian tubules defense mechanism.</title>
        <authorList>
            <person name="Chen T."/>
        </authorList>
    </citation>
    <scope>NUCLEOTIDE SEQUENCE</scope>
    <source>
        <strain evidence="9">Nanhai2018</strain>
        <tissue evidence="9">Muscle</tissue>
    </source>
</reference>
<protein>
    <submittedName>
        <fullName evidence="9">E3 ubiquitin-protein ligase HERC4</fullName>
    </submittedName>
</protein>
<evidence type="ECO:0000313" key="9">
    <source>
        <dbReference type="EMBL" id="KAJ8022650.1"/>
    </source>
</evidence>
<dbReference type="InterPro" id="IPR000569">
    <property type="entry name" value="HECT_dom"/>
</dbReference>
<dbReference type="PROSITE" id="PS50012">
    <property type="entry name" value="RCC1_3"/>
    <property type="match status" value="7"/>
</dbReference>
<dbReference type="Pfam" id="PF00632">
    <property type="entry name" value="HECT"/>
    <property type="match status" value="1"/>
</dbReference>
<keyword evidence="10" id="KW-1185">Reference proteome</keyword>
<dbReference type="FunFam" id="3.30.2160.10:FF:000004">
    <property type="entry name" value="probable E3 ubiquitin-protein ligase HERC4 isoform X1"/>
    <property type="match status" value="1"/>
</dbReference>
<dbReference type="PANTHER" id="PTHR45622:SF76">
    <property type="entry name" value="HECT AND RLD DOMAIN CONTAINING E3 UBIQUITIN LIGASE 4, ISOFORM C"/>
    <property type="match status" value="1"/>
</dbReference>
<accession>A0A9Q0YJX3</accession>
<feature type="repeat" description="RCC1" evidence="7">
    <location>
        <begin position="160"/>
        <end position="212"/>
    </location>
</feature>
<dbReference type="InterPro" id="IPR009091">
    <property type="entry name" value="RCC1/BLIP-II"/>
</dbReference>
<dbReference type="FunFam" id="3.30.2410.10:FF:000003">
    <property type="entry name" value="probable E3 ubiquitin-protein ligase HERC4 isoform X1"/>
    <property type="match status" value="1"/>
</dbReference>
<dbReference type="Gene3D" id="3.30.2410.10">
    <property type="entry name" value="Hect, E3 ligase catalytic domain"/>
    <property type="match status" value="1"/>
</dbReference>
<dbReference type="Gene3D" id="3.90.1750.10">
    <property type="entry name" value="Hect, E3 ligase catalytic domains"/>
    <property type="match status" value="1"/>
</dbReference>
<evidence type="ECO:0000256" key="6">
    <source>
        <dbReference type="PROSITE-ProRule" id="PRU00104"/>
    </source>
</evidence>